<dbReference type="AlphaFoldDB" id="A0AAD5IYR5"/>
<keyword evidence="1" id="KW-0812">Transmembrane</keyword>
<evidence type="ECO:0000256" key="1">
    <source>
        <dbReference type="SAM" id="Phobius"/>
    </source>
</evidence>
<gene>
    <name evidence="2" type="ORF">LWI28_003201</name>
</gene>
<evidence type="ECO:0000313" key="2">
    <source>
        <dbReference type="EMBL" id="KAI9180282.1"/>
    </source>
</evidence>
<dbReference type="Proteomes" id="UP001064489">
    <property type="component" value="Chromosome 4"/>
</dbReference>
<comment type="caution">
    <text evidence="2">The sequence shown here is derived from an EMBL/GenBank/DDBJ whole genome shotgun (WGS) entry which is preliminary data.</text>
</comment>
<feature type="transmembrane region" description="Helical" evidence="1">
    <location>
        <begin position="24"/>
        <end position="49"/>
    </location>
</feature>
<proteinExistence type="predicted"/>
<reference evidence="2" key="2">
    <citation type="submission" date="2023-02" db="EMBL/GenBank/DDBJ databases">
        <authorList>
            <person name="Swenson N.G."/>
            <person name="Wegrzyn J.L."/>
            <person name="Mcevoy S.L."/>
        </authorList>
    </citation>
    <scope>NUCLEOTIDE SEQUENCE</scope>
    <source>
        <strain evidence="2">91603</strain>
        <tissue evidence="2">Leaf</tissue>
    </source>
</reference>
<protein>
    <submittedName>
        <fullName evidence="2">Uncharacterized protein</fullName>
    </submittedName>
</protein>
<sequence length="77" mass="8265">MSKKEGREENGFDLATGGGLIRPAFGFGFSLIQPVMVVYVGLTMIVAYVDLGSKMVMMLNLVWAWSGDDSDGGLFGL</sequence>
<name>A0AAD5IYR5_ACENE</name>
<accession>A0AAD5IYR5</accession>
<evidence type="ECO:0000313" key="3">
    <source>
        <dbReference type="Proteomes" id="UP001064489"/>
    </source>
</evidence>
<keyword evidence="1" id="KW-0472">Membrane</keyword>
<dbReference type="EMBL" id="JAJSOW010000101">
    <property type="protein sequence ID" value="KAI9180282.1"/>
    <property type="molecule type" value="Genomic_DNA"/>
</dbReference>
<keyword evidence="3" id="KW-1185">Reference proteome</keyword>
<reference evidence="2" key="1">
    <citation type="journal article" date="2022" name="Plant J.">
        <title>Strategies of tolerance reflected in two North American maple genomes.</title>
        <authorList>
            <person name="McEvoy S.L."/>
            <person name="Sezen U.U."/>
            <person name="Trouern-Trend A."/>
            <person name="McMahon S.M."/>
            <person name="Schaberg P.G."/>
            <person name="Yang J."/>
            <person name="Wegrzyn J.L."/>
            <person name="Swenson N.G."/>
        </authorList>
    </citation>
    <scope>NUCLEOTIDE SEQUENCE</scope>
    <source>
        <strain evidence="2">91603</strain>
    </source>
</reference>
<keyword evidence="1" id="KW-1133">Transmembrane helix</keyword>
<organism evidence="2 3">
    <name type="scientific">Acer negundo</name>
    <name type="common">Box elder</name>
    <dbReference type="NCBI Taxonomy" id="4023"/>
    <lineage>
        <taxon>Eukaryota</taxon>
        <taxon>Viridiplantae</taxon>
        <taxon>Streptophyta</taxon>
        <taxon>Embryophyta</taxon>
        <taxon>Tracheophyta</taxon>
        <taxon>Spermatophyta</taxon>
        <taxon>Magnoliopsida</taxon>
        <taxon>eudicotyledons</taxon>
        <taxon>Gunneridae</taxon>
        <taxon>Pentapetalae</taxon>
        <taxon>rosids</taxon>
        <taxon>malvids</taxon>
        <taxon>Sapindales</taxon>
        <taxon>Sapindaceae</taxon>
        <taxon>Hippocastanoideae</taxon>
        <taxon>Acereae</taxon>
        <taxon>Acer</taxon>
    </lineage>
</organism>